<reference evidence="2" key="1">
    <citation type="journal article" date="2009" name="BMC Evol. Biol.">
        <title>An EST screen from the annelid Pomatoceros lamarckii reveals patterns of gene loss and gain in animals.</title>
        <authorList>
            <person name="Takahashi T."/>
            <person name="McDougall C."/>
            <person name="Troscianko J."/>
            <person name="Chen W.C."/>
            <person name="Jayaraman-Nagarajan A."/>
            <person name="Shimeld S.M."/>
            <person name="Ferrier D.E."/>
        </authorList>
    </citation>
    <scope>NUCLEOTIDE SEQUENCE</scope>
</reference>
<organism evidence="2">
    <name type="scientific">Spirobranchus lamarcki</name>
    <name type="common">Keelworm</name>
    <name type="synonym">Pomatoceros lamarcki</name>
    <dbReference type="NCBI Taxonomy" id="2082999"/>
    <lineage>
        <taxon>Eukaryota</taxon>
        <taxon>Metazoa</taxon>
        <taxon>Spiralia</taxon>
        <taxon>Lophotrochozoa</taxon>
        <taxon>Annelida</taxon>
        <taxon>Polychaeta</taxon>
        <taxon>Sedentaria</taxon>
        <taxon>Canalipalpata</taxon>
        <taxon>Sabellida</taxon>
        <taxon>Serpulidae</taxon>
        <taxon>Spirobranchus</taxon>
    </lineage>
</organism>
<dbReference type="AlphaFoldDB" id="D2WL89"/>
<feature type="chain" id="PRO_5003039085" evidence="1">
    <location>
        <begin position="20"/>
        <end position="410"/>
    </location>
</feature>
<feature type="signal peptide" evidence="1">
    <location>
        <begin position="1"/>
        <end position="19"/>
    </location>
</feature>
<proteinExistence type="evidence at transcript level"/>
<evidence type="ECO:0000256" key="1">
    <source>
        <dbReference type="SAM" id="SignalP"/>
    </source>
</evidence>
<evidence type="ECO:0000313" key="2">
    <source>
        <dbReference type="EMBL" id="ADB11404.1"/>
    </source>
</evidence>
<accession>D2WL89</accession>
<keyword evidence="1" id="KW-0732">Signal</keyword>
<dbReference type="EMBL" id="GQ381306">
    <property type="protein sequence ID" value="ADB11404.1"/>
    <property type="molecule type" value="mRNA"/>
</dbReference>
<protein>
    <submittedName>
        <fullName evidence="2">FV-amide protein</fullName>
    </submittedName>
</protein>
<sequence>MTSQRFLFVLLYIAPLSFCEVMYPDLDPEEEAERNRVENLIEQYAMNELIADQLSAGLSASNDANEFQTADEHTNFQSLSKRPRFVGKRDQDEELDIGEFSKRRMFVGKRPMYVGKRNYFGDSVSSKRRMFVGKRDSMDSIDKRPRFVGKRFYMDDSDSLSNEVAKRPRFVGKRSYENDLLDFDKRRMFVGKKAILGQQYDKRPKFVGKRFMLYEDDLDKRSRNIFAKDFDKRPKFVGKRFEPSSDDDFNDLSFLYGEVEKRPRFVGKRRMFVGKRSEEDTSSFDKRRMFVGKRSAFDSTMTDDMPVEVNKNMFSDQSNEKRRMFVGKRDNEIADMDLFKNGGDLDSLVLNSNDKRSIDSPRDRLYTDDNLTTGLDKKAANRFVGKRSVNLKTAVEHARNKEGFLTAGRV</sequence>
<name>D2WL89_SPILA</name>